<feature type="transmembrane region" description="Helical" evidence="6">
    <location>
        <begin position="282"/>
        <end position="299"/>
    </location>
</feature>
<evidence type="ECO:0000313" key="8">
    <source>
        <dbReference type="EMBL" id="SHG31846.1"/>
    </source>
</evidence>
<evidence type="ECO:0000259" key="7">
    <source>
        <dbReference type="Pfam" id="PF00892"/>
    </source>
</evidence>
<evidence type="ECO:0000256" key="3">
    <source>
        <dbReference type="ARBA" id="ARBA00022692"/>
    </source>
</evidence>
<dbReference type="STRING" id="1206085.SAMN05443575_2005"/>
<accession>A0A1M5IUA1</accession>
<dbReference type="PANTHER" id="PTHR32322">
    <property type="entry name" value="INNER MEMBRANE TRANSPORTER"/>
    <property type="match status" value="1"/>
</dbReference>
<dbReference type="PANTHER" id="PTHR32322:SF2">
    <property type="entry name" value="EAMA DOMAIN-CONTAINING PROTEIN"/>
    <property type="match status" value="1"/>
</dbReference>
<evidence type="ECO:0000256" key="6">
    <source>
        <dbReference type="SAM" id="Phobius"/>
    </source>
</evidence>
<dbReference type="Proteomes" id="UP000186132">
    <property type="component" value="Unassembled WGS sequence"/>
</dbReference>
<feature type="transmembrane region" description="Helical" evidence="6">
    <location>
        <begin position="107"/>
        <end position="126"/>
    </location>
</feature>
<keyword evidence="5 6" id="KW-0472">Membrane</keyword>
<feature type="transmembrane region" description="Helical" evidence="6">
    <location>
        <begin position="83"/>
        <end position="101"/>
    </location>
</feature>
<dbReference type="AlphaFoldDB" id="A0A1M5IUA1"/>
<sequence length="322" mass="32639">MHCEYTDRYGYVDGMRRSPATALLAVLLVVCWSSGFVGATLSTQVVPFDTALAWRTIVSAGVLAVIALLRGERVSLADARRQLPLGLLVQVVYLGGVFAAAEAGVPTGTVALIAALQPLLVAGLAGRVTGTSPTPRQLAGLLLGAAGVGLVVAGDLGTGAAPAAAFLLPVLAVAGLAAGTLLEGRWRPTTPLVSSLALQSGVAAVVFAAVAAGRGHLAPPPTAHFWWAVAWLVGLAALGGYGSYLLTVRRSGPTFASALLYLTPPTTALWAWAMFGQVPGPLAAPGAVVCAAGIGLFAGRRRRAVVRSRPAVPSPRAAVPSH</sequence>
<reference evidence="8 9" key="1">
    <citation type="submission" date="2016-11" db="EMBL/GenBank/DDBJ databases">
        <authorList>
            <person name="Jaros S."/>
            <person name="Januszkiewicz K."/>
            <person name="Wedrychowicz H."/>
        </authorList>
    </citation>
    <scope>NUCLEOTIDE SEQUENCE [LARGE SCALE GENOMIC DNA]</scope>
    <source>
        <strain evidence="8 9">DSM 45627</strain>
    </source>
</reference>
<keyword evidence="4 6" id="KW-1133">Transmembrane helix</keyword>
<comment type="similarity">
    <text evidence="2">Belongs to the EamA transporter family.</text>
</comment>
<feature type="transmembrane region" description="Helical" evidence="6">
    <location>
        <begin position="163"/>
        <end position="182"/>
    </location>
</feature>
<dbReference type="SUPFAM" id="SSF103481">
    <property type="entry name" value="Multidrug resistance efflux transporter EmrE"/>
    <property type="match status" value="2"/>
</dbReference>
<comment type="subcellular location">
    <subcellularLocation>
        <location evidence="1">Membrane</location>
        <topology evidence="1">Multi-pass membrane protein</topology>
    </subcellularLocation>
</comment>
<feature type="transmembrane region" description="Helical" evidence="6">
    <location>
        <begin position="138"/>
        <end position="157"/>
    </location>
</feature>
<keyword evidence="9" id="KW-1185">Reference proteome</keyword>
<dbReference type="GO" id="GO:0016020">
    <property type="term" value="C:membrane"/>
    <property type="evidence" value="ECO:0007669"/>
    <property type="project" value="UniProtKB-SubCell"/>
</dbReference>
<feature type="transmembrane region" description="Helical" evidence="6">
    <location>
        <begin position="52"/>
        <end position="71"/>
    </location>
</feature>
<dbReference type="InterPro" id="IPR050638">
    <property type="entry name" value="AA-Vitamin_Transporters"/>
</dbReference>
<protein>
    <submittedName>
        <fullName evidence="8">Permease of the drug/metabolite transporter (DMT) superfamily</fullName>
    </submittedName>
</protein>
<organism evidence="8 9">
    <name type="scientific">Jatrophihabitans endophyticus</name>
    <dbReference type="NCBI Taxonomy" id="1206085"/>
    <lineage>
        <taxon>Bacteria</taxon>
        <taxon>Bacillati</taxon>
        <taxon>Actinomycetota</taxon>
        <taxon>Actinomycetes</taxon>
        <taxon>Jatrophihabitantales</taxon>
        <taxon>Jatrophihabitantaceae</taxon>
        <taxon>Jatrophihabitans</taxon>
    </lineage>
</organism>
<feature type="transmembrane region" description="Helical" evidence="6">
    <location>
        <begin position="194"/>
        <end position="213"/>
    </location>
</feature>
<dbReference type="EMBL" id="FQVU01000002">
    <property type="protein sequence ID" value="SHG31846.1"/>
    <property type="molecule type" value="Genomic_DNA"/>
</dbReference>
<proteinExistence type="inferred from homology"/>
<evidence type="ECO:0000256" key="1">
    <source>
        <dbReference type="ARBA" id="ARBA00004141"/>
    </source>
</evidence>
<evidence type="ECO:0000256" key="5">
    <source>
        <dbReference type="ARBA" id="ARBA00023136"/>
    </source>
</evidence>
<dbReference type="InterPro" id="IPR037185">
    <property type="entry name" value="EmrE-like"/>
</dbReference>
<evidence type="ECO:0000313" key="9">
    <source>
        <dbReference type="Proteomes" id="UP000186132"/>
    </source>
</evidence>
<feature type="domain" description="EamA" evidence="7">
    <location>
        <begin position="22"/>
        <end position="152"/>
    </location>
</feature>
<dbReference type="InterPro" id="IPR000620">
    <property type="entry name" value="EamA_dom"/>
</dbReference>
<dbReference type="Pfam" id="PF00892">
    <property type="entry name" value="EamA"/>
    <property type="match status" value="2"/>
</dbReference>
<feature type="transmembrane region" description="Helical" evidence="6">
    <location>
        <begin position="258"/>
        <end position="276"/>
    </location>
</feature>
<keyword evidence="3 6" id="KW-0812">Transmembrane</keyword>
<evidence type="ECO:0000256" key="2">
    <source>
        <dbReference type="ARBA" id="ARBA00007362"/>
    </source>
</evidence>
<feature type="transmembrane region" description="Helical" evidence="6">
    <location>
        <begin position="225"/>
        <end position="246"/>
    </location>
</feature>
<gene>
    <name evidence="8" type="ORF">SAMN05443575_2005</name>
</gene>
<feature type="transmembrane region" description="Helical" evidence="6">
    <location>
        <begin position="21"/>
        <end position="46"/>
    </location>
</feature>
<name>A0A1M5IUA1_9ACTN</name>
<feature type="domain" description="EamA" evidence="7">
    <location>
        <begin position="170"/>
        <end position="297"/>
    </location>
</feature>
<evidence type="ECO:0000256" key="4">
    <source>
        <dbReference type="ARBA" id="ARBA00022989"/>
    </source>
</evidence>